<organism evidence="6 7">
    <name type="scientific">Plenodomus tracheiphilus IPT5</name>
    <dbReference type="NCBI Taxonomy" id="1408161"/>
    <lineage>
        <taxon>Eukaryota</taxon>
        <taxon>Fungi</taxon>
        <taxon>Dikarya</taxon>
        <taxon>Ascomycota</taxon>
        <taxon>Pezizomycotina</taxon>
        <taxon>Dothideomycetes</taxon>
        <taxon>Pleosporomycetidae</taxon>
        <taxon>Pleosporales</taxon>
        <taxon>Pleosporineae</taxon>
        <taxon>Leptosphaeriaceae</taxon>
        <taxon>Plenodomus</taxon>
    </lineage>
</organism>
<dbReference type="EMBL" id="MU006355">
    <property type="protein sequence ID" value="KAF2845061.1"/>
    <property type="molecule type" value="Genomic_DNA"/>
</dbReference>
<keyword evidence="7" id="KW-1185">Reference proteome</keyword>
<dbReference type="Gene3D" id="6.10.140.2220">
    <property type="match status" value="1"/>
</dbReference>
<proteinExistence type="predicted"/>
<name>A0A6A7AP86_9PLEO</name>
<reference evidence="6" key="1">
    <citation type="submission" date="2020-01" db="EMBL/GenBank/DDBJ databases">
        <authorList>
            <consortium name="DOE Joint Genome Institute"/>
            <person name="Haridas S."/>
            <person name="Albert R."/>
            <person name="Binder M."/>
            <person name="Bloem J."/>
            <person name="Labutti K."/>
            <person name="Salamov A."/>
            <person name="Andreopoulos B."/>
            <person name="Baker S.E."/>
            <person name="Barry K."/>
            <person name="Bills G."/>
            <person name="Bluhm B.H."/>
            <person name="Cannon C."/>
            <person name="Castanera R."/>
            <person name="Culley D.E."/>
            <person name="Daum C."/>
            <person name="Ezra D."/>
            <person name="Gonzalez J.B."/>
            <person name="Henrissat B."/>
            <person name="Kuo A."/>
            <person name="Liang C."/>
            <person name="Lipzen A."/>
            <person name="Lutzoni F."/>
            <person name="Magnuson J."/>
            <person name="Mondo S."/>
            <person name="Nolan M."/>
            <person name="Ohm R."/>
            <person name="Pangilinan J."/>
            <person name="Park H.-J."/>
            <person name="Ramirez L."/>
            <person name="Alfaro M."/>
            <person name="Sun H."/>
            <person name="Tritt A."/>
            <person name="Yoshinaga Y."/>
            <person name="Zwiers L.-H."/>
            <person name="Turgeon B.G."/>
            <person name="Goodwin S.B."/>
            <person name="Spatafora J.W."/>
            <person name="Crous P.W."/>
            <person name="Grigoriev I.V."/>
        </authorList>
    </citation>
    <scope>NUCLEOTIDE SEQUENCE</scope>
    <source>
        <strain evidence="6">IPT5</strain>
    </source>
</reference>
<dbReference type="Proteomes" id="UP000799423">
    <property type="component" value="Unassembled WGS sequence"/>
</dbReference>
<keyword evidence="3" id="KW-0862">Zinc</keyword>
<sequence>MASTPATALEPRDACYLCGKPASKCSGCISSEFSRSYCSKQCQKQDWPSHKSFCKDHQLEEVLKKAATVASIAYLRFRKNTWDIPIVKVDVEEGVLTIHREYDSMDNYFVPFPKRLMASEDKKETRRNMNQVLCAFVCEEGLAWMHNTLAGLLQGLKIQIEEINVSMYNIPRKTITVHPNGFQHSNWPGYSHDLLRITSKATGTQWAIDISGGQYGITAVFWPWKQFNLLHVKDVEKIYPFGTHKQQKALEGKVWGSSVLVCGVVGEVAADMDSVVKDWETDHKTKLSDLVRLPERQYLDMVAKLTDHMSHANRIFIKNLKITAKVRAIRLTWET</sequence>
<evidence type="ECO:0000313" key="6">
    <source>
        <dbReference type="EMBL" id="KAF2845061.1"/>
    </source>
</evidence>
<dbReference type="GO" id="GO:0008270">
    <property type="term" value="F:zinc ion binding"/>
    <property type="evidence" value="ECO:0007669"/>
    <property type="project" value="UniProtKB-KW"/>
</dbReference>
<dbReference type="Pfam" id="PF01753">
    <property type="entry name" value="zf-MYND"/>
    <property type="match status" value="1"/>
</dbReference>
<dbReference type="PROSITE" id="PS50865">
    <property type="entry name" value="ZF_MYND_2"/>
    <property type="match status" value="1"/>
</dbReference>
<protein>
    <recommendedName>
        <fullName evidence="5">MYND-type domain-containing protein</fullName>
    </recommendedName>
</protein>
<dbReference type="OrthoDB" id="432970at2759"/>
<feature type="domain" description="MYND-type" evidence="5">
    <location>
        <begin position="15"/>
        <end position="54"/>
    </location>
</feature>
<dbReference type="SUPFAM" id="SSF144232">
    <property type="entry name" value="HIT/MYND zinc finger-like"/>
    <property type="match status" value="1"/>
</dbReference>
<keyword evidence="2 4" id="KW-0863">Zinc-finger</keyword>
<evidence type="ECO:0000256" key="2">
    <source>
        <dbReference type="ARBA" id="ARBA00022771"/>
    </source>
</evidence>
<evidence type="ECO:0000256" key="3">
    <source>
        <dbReference type="ARBA" id="ARBA00022833"/>
    </source>
</evidence>
<evidence type="ECO:0000256" key="4">
    <source>
        <dbReference type="PROSITE-ProRule" id="PRU00134"/>
    </source>
</evidence>
<dbReference type="InterPro" id="IPR002893">
    <property type="entry name" value="Znf_MYND"/>
</dbReference>
<evidence type="ECO:0000313" key="7">
    <source>
        <dbReference type="Proteomes" id="UP000799423"/>
    </source>
</evidence>
<evidence type="ECO:0000256" key="1">
    <source>
        <dbReference type="ARBA" id="ARBA00022723"/>
    </source>
</evidence>
<dbReference type="AlphaFoldDB" id="A0A6A7AP86"/>
<gene>
    <name evidence="6" type="ORF">T440DRAFT_502704</name>
</gene>
<accession>A0A6A7AP86</accession>
<evidence type="ECO:0000259" key="5">
    <source>
        <dbReference type="PROSITE" id="PS50865"/>
    </source>
</evidence>
<keyword evidence="1" id="KW-0479">Metal-binding</keyword>